<protein>
    <submittedName>
        <fullName evidence="10">Amino acid permease</fullName>
    </submittedName>
</protein>
<feature type="transmembrane region" description="Helical" evidence="9">
    <location>
        <begin position="102"/>
        <end position="126"/>
    </location>
</feature>
<evidence type="ECO:0000313" key="10">
    <source>
        <dbReference type="EMBL" id="ORB54056.1"/>
    </source>
</evidence>
<dbReference type="EMBL" id="MVIH01000004">
    <property type="protein sequence ID" value="ORB54056.1"/>
    <property type="molecule type" value="Genomic_DNA"/>
</dbReference>
<feature type="transmembrane region" description="Helical" evidence="9">
    <location>
        <begin position="32"/>
        <end position="53"/>
    </location>
</feature>
<comment type="caution">
    <text evidence="10">The sequence shown here is derived from an EMBL/GenBank/DDBJ whole genome shotgun (WGS) entry which is preliminary data.</text>
</comment>
<organism evidence="10 11">
    <name type="scientific">Mycolicibacterium rhodesiae</name>
    <name type="common">Mycobacterium rhodesiae</name>
    <dbReference type="NCBI Taxonomy" id="36814"/>
    <lineage>
        <taxon>Bacteria</taxon>
        <taxon>Bacillati</taxon>
        <taxon>Actinomycetota</taxon>
        <taxon>Actinomycetes</taxon>
        <taxon>Mycobacteriales</taxon>
        <taxon>Mycobacteriaceae</taxon>
        <taxon>Mycolicibacterium</taxon>
    </lineage>
</organism>
<comment type="similarity">
    <text evidence="3">Belongs to the amino acid-polyamine-organocation (APC) superfamily.</text>
</comment>
<keyword evidence="7 9" id="KW-1133">Transmembrane helix</keyword>
<feature type="transmembrane region" description="Helical" evidence="9">
    <location>
        <begin position="288"/>
        <end position="311"/>
    </location>
</feature>
<dbReference type="GO" id="GO:0005886">
    <property type="term" value="C:plasma membrane"/>
    <property type="evidence" value="ECO:0007669"/>
    <property type="project" value="UniProtKB-SubCell"/>
</dbReference>
<evidence type="ECO:0000256" key="2">
    <source>
        <dbReference type="ARBA" id="ARBA00004651"/>
    </source>
</evidence>
<evidence type="ECO:0000256" key="4">
    <source>
        <dbReference type="ARBA" id="ARBA00022448"/>
    </source>
</evidence>
<comment type="function">
    <text evidence="1">Probable amino-acid or metabolite transport protein.</text>
</comment>
<dbReference type="Pfam" id="PF13520">
    <property type="entry name" value="AA_permease_2"/>
    <property type="match status" value="1"/>
</dbReference>
<dbReference type="InterPro" id="IPR050367">
    <property type="entry name" value="APC_superfamily"/>
</dbReference>
<keyword evidence="8 9" id="KW-0472">Membrane</keyword>
<dbReference type="GO" id="GO:0022857">
    <property type="term" value="F:transmembrane transporter activity"/>
    <property type="evidence" value="ECO:0007669"/>
    <property type="project" value="InterPro"/>
</dbReference>
<dbReference type="Gene3D" id="1.20.1740.10">
    <property type="entry name" value="Amino acid/polyamine transporter I"/>
    <property type="match status" value="1"/>
</dbReference>
<accession>A0A1X0IY72</accession>
<evidence type="ECO:0000256" key="9">
    <source>
        <dbReference type="SAM" id="Phobius"/>
    </source>
</evidence>
<feature type="transmembrane region" description="Helical" evidence="9">
    <location>
        <begin position="247"/>
        <end position="268"/>
    </location>
</feature>
<keyword evidence="4" id="KW-0813">Transport</keyword>
<dbReference type="InterPro" id="IPR002293">
    <property type="entry name" value="AA/rel_permease1"/>
</dbReference>
<comment type="subcellular location">
    <subcellularLocation>
        <location evidence="2">Cell membrane</location>
        <topology evidence="2">Multi-pass membrane protein</topology>
    </subcellularLocation>
</comment>
<feature type="transmembrane region" description="Helical" evidence="9">
    <location>
        <begin position="205"/>
        <end position="226"/>
    </location>
</feature>
<feature type="transmembrane region" description="Helical" evidence="9">
    <location>
        <begin position="376"/>
        <end position="401"/>
    </location>
</feature>
<reference evidence="10 11" key="1">
    <citation type="submission" date="2016-12" db="EMBL/GenBank/DDBJ databases">
        <title>The new phylogeny of genus Mycobacterium.</title>
        <authorList>
            <person name="Tortoli E."/>
            <person name="Trovato A."/>
            <person name="Cirillo D.M."/>
        </authorList>
    </citation>
    <scope>NUCLEOTIDE SEQUENCE [LARGE SCALE GENOMIC DNA]</scope>
    <source>
        <strain evidence="10 11">DSM 44223</strain>
    </source>
</reference>
<sequence>MAPDKPFEVSAEQQTVLAATQSRHLQKSLGRLDIIFLIVAAVVSIEVLGQVSSFGGQTFTWALVLAVLFLVPYGLIFAEIGSTFTDEGGVYVWVRRAFGRPMAAIASLLTWVTQPVWVGGSCTFIAAEVWSQYVMPFEHGSWTDYIFKTVFIWMTVLAAVVSLRHGKWIPNLGAILKIGFLVGFLVTAGIYAARNGFAGLTSSDFSPTLAGLLGVTPLLLFSYLGFESGNSAAEEMKKPARDVPIAIARSSAIAAAAYLLPIAAILLVVPAEKITGIGGLMEAVATVYSVYGSAAPTMLTLTGVVFALVLMTQGSAWMIISDRMQAMAAADGAFFRGFFGHFHPRLGTPVRVNLLSGVVGTVFMLAAMALSGSAAAVFGVVLSISVSTFLLSYLISIPAAVRLRTAFPDVVRPFRVPVSNNVFRAMGALCFAWVALGSWVAVFPGTLDRLFGLDYDFEETWGVSAGVFEAFTLGTLATLTVLGLVGYLAARPLRIQRRTADGMDSAVESEPALQ</sequence>
<evidence type="ECO:0000256" key="8">
    <source>
        <dbReference type="ARBA" id="ARBA00023136"/>
    </source>
</evidence>
<feature type="transmembrane region" description="Helical" evidence="9">
    <location>
        <begin position="59"/>
        <end position="81"/>
    </location>
</feature>
<proteinExistence type="inferred from homology"/>
<dbReference type="RefSeq" id="WP_083118753.1">
    <property type="nucleotide sequence ID" value="NZ_JACKUO010000028.1"/>
</dbReference>
<evidence type="ECO:0000256" key="6">
    <source>
        <dbReference type="ARBA" id="ARBA00022692"/>
    </source>
</evidence>
<feature type="transmembrane region" description="Helical" evidence="9">
    <location>
        <begin position="146"/>
        <end position="163"/>
    </location>
</feature>
<name>A0A1X0IY72_MYCRH</name>
<keyword evidence="6 9" id="KW-0812">Transmembrane</keyword>
<dbReference type="OrthoDB" id="3170677at2"/>
<dbReference type="AlphaFoldDB" id="A0A1X0IY72"/>
<evidence type="ECO:0000256" key="1">
    <source>
        <dbReference type="ARBA" id="ARBA00002249"/>
    </source>
</evidence>
<dbReference type="Proteomes" id="UP000192534">
    <property type="component" value="Unassembled WGS sequence"/>
</dbReference>
<gene>
    <name evidence="10" type="ORF">BST42_11860</name>
</gene>
<feature type="transmembrane region" description="Helical" evidence="9">
    <location>
        <begin position="175"/>
        <end position="193"/>
    </location>
</feature>
<dbReference type="PIRSF" id="PIRSF006060">
    <property type="entry name" value="AA_transporter"/>
    <property type="match status" value="1"/>
</dbReference>
<dbReference type="PANTHER" id="PTHR42770:SF15">
    <property type="entry name" value="GLUTAMATE_GAMMA-AMINOBUTYRATE ANTIPORTER-RELATED"/>
    <property type="match status" value="1"/>
</dbReference>
<evidence type="ECO:0000256" key="5">
    <source>
        <dbReference type="ARBA" id="ARBA00022475"/>
    </source>
</evidence>
<feature type="transmembrane region" description="Helical" evidence="9">
    <location>
        <begin position="352"/>
        <end position="370"/>
    </location>
</feature>
<evidence type="ECO:0000313" key="11">
    <source>
        <dbReference type="Proteomes" id="UP000192534"/>
    </source>
</evidence>
<evidence type="ECO:0000256" key="7">
    <source>
        <dbReference type="ARBA" id="ARBA00022989"/>
    </source>
</evidence>
<evidence type="ECO:0000256" key="3">
    <source>
        <dbReference type="ARBA" id="ARBA00009523"/>
    </source>
</evidence>
<keyword evidence="5" id="KW-1003">Cell membrane</keyword>
<feature type="transmembrane region" description="Helical" evidence="9">
    <location>
        <begin position="463"/>
        <end position="489"/>
    </location>
</feature>
<dbReference type="PANTHER" id="PTHR42770">
    <property type="entry name" value="AMINO ACID TRANSPORTER-RELATED"/>
    <property type="match status" value="1"/>
</dbReference>
<keyword evidence="11" id="KW-1185">Reference proteome</keyword>
<feature type="transmembrane region" description="Helical" evidence="9">
    <location>
        <begin position="422"/>
        <end position="443"/>
    </location>
</feature>